<dbReference type="Pfam" id="PF00512">
    <property type="entry name" value="HisKA"/>
    <property type="match status" value="1"/>
</dbReference>
<dbReference type="Gene3D" id="1.10.287.130">
    <property type="match status" value="1"/>
</dbReference>
<feature type="transmembrane region" description="Helical" evidence="4">
    <location>
        <begin position="84"/>
        <end position="104"/>
    </location>
</feature>
<feature type="transmembrane region" description="Helical" evidence="4">
    <location>
        <begin position="150"/>
        <end position="169"/>
    </location>
</feature>
<dbReference type="Pfam" id="PF02518">
    <property type="entry name" value="HATPase_c"/>
    <property type="match status" value="1"/>
</dbReference>
<keyword evidence="4" id="KW-1133">Transmembrane helix</keyword>
<dbReference type="InterPro" id="IPR052023">
    <property type="entry name" value="Histidine_kinase_KdpD"/>
</dbReference>
<feature type="transmembrane region" description="Helical" evidence="4">
    <location>
        <begin position="175"/>
        <end position="194"/>
    </location>
</feature>
<dbReference type="PANTHER" id="PTHR45569">
    <property type="entry name" value="SENSOR PROTEIN KDPD"/>
    <property type="match status" value="1"/>
</dbReference>
<dbReference type="OrthoDB" id="9801651at2"/>
<dbReference type="GO" id="GO:0000155">
    <property type="term" value="F:phosphorelay sensor kinase activity"/>
    <property type="evidence" value="ECO:0007669"/>
    <property type="project" value="InterPro"/>
</dbReference>
<feature type="transmembrane region" description="Helical" evidence="4">
    <location>
        <begin position="37"/>
        <end position="64"/>
    </location>
</feature>
<dbReference type="GO" id="GO:0005886">
    <property type="term" value="C:plasma membrane"/>
    <property type="evidence" value="ECO:0007669"/>
    <property type="project" value="TreeGrafter"/>
</dbReference>
<protein>
    <recommendedName>
        <fullName evidence="2">histidine kinase</fullName>
        <ecNumber evidence="2">2.7.13.3</ecNumber>
    </recommendedName>
</protein>
<dbReference type="AlphaFoldDB" id="A0A1G4RT07"/>
<evidence type="ECO:0000256" key="3">
    <source>
        <dbReference type="ARBA" id="ARBA00022553"/>
    </source>
</evidence>
<dbReference type="InterPro" id="IPR003661">
    <property type="entry name" value="HisK_dim/P_dom"/>
</dbReference>
<dbReference type="PROSITE" id="PS50109">
    <property type="entry name" value="HIS_KIN"/>
    <property type="match status" value="1"/>
</dbReference>
<gene>
    <name evidence="6" type="ORF">SAMN02927928_2102</name>
</gene>
<keyword evidence="4" id="KW-0472">Membrane</keyword>
<sequence>MIRDSALYFVSILFVTLLALGVSMQMGHGMLIGGSEIALMAGVVCVSALFGFTAGMLILIVLYLAWHGVFGMPLLSPTSQTPELLLHVLFGCAVAATGLFSDAVRRRYRFDRGSLPAVGRTMPKRGPGVNIEDHLNIWHRLVALWRVHQGPVRLIAGVGCTVICFGVTWSLQDMLGAVTCVLIILVGTAGAAWLTGHRVGALLATVSALSLTVLPGALGHEAWLTPVNGLFSVLVFSGTGWAIGSVSDGRRHERMALRTLIRSGRAMAISNEEVVIRCQLFDGLTALAFGGLIELIREGVDAAALPDAANWKSSRLLAQGREVGTARWRFYGSDKQQIRMDAAIALCDLAAANIVRVRLEQEKSGMAFEARTEHLRTILLDAVSHHFRSPLAGILGSVTSILTLPDPPDLRAQRELLLIIKEQANRLSRYVDNFLSVARLESGAIEVRPAEVDLEALIYDVWESFGEAGGARRFFKVTGVAGGLRTDPALLGQVLGNILENAIKYSEEESVVEVHIWRAEGRVMIQVTDQGPGIPPASQKRMFERFFRSPGARVPGLGLGLYITRSLVEILGGDVQASNRAHGGPGLAVTIALPGEGGVV</sequence>
<dbReference type="InterPro" id="IPR004358">
    <property type="entry name" value="Sig_transdc_His_kin-like_C"/>
</dbReference>
<dbReference type="InterPro" id="IPR036097">
    <property type="entry name" value="HisK_dim/P_sf"/>
</dbReference>
<keyword evidence="7" id="KW-1185">Reference proteome</keyword>
<dbReference type="InterPro" id="IPR036890">
    <property type="entry name" value="HATPase_C_sf"/>
</dbReference>
<evidence type="ECO:0000256" key="1">
    <source>
        <dbReference type="ARBA" id="ARBA00000085"/>
    </source>
</evidence>
<evidence type="ECO:0000256" key="2">
    <source>
        <dbReference type="ARBA" id="ARBA00012438"/>
    </source>
</evidence>
<keyword evidence="4" id="KW-0812">Transmembrane</keyword>
<dbReference type="CDD" id="cd00075">
    <property type="entry name" value="HATPase"/>
    <property type="match status" value="1"/>
</dbReference>
<keyword evidence="3" id="KW-0597">Phosphoprotein</keyword>
<comment type="catalytic activity">
    <reaction evidence="1">
        <text>ATP + protein L-histidine = ADP + protein N-phospho-L-histidine.</text>
        <dbReference type="EC" id="2.7.13.3"/>
    </reaction>
</comment>
<organism evidence="6 7">
    <name type="scientific">Asticcacaulis taihuensis</name>
    <dbReference type="NCBI Taxonomy" id="260084"/>
    <lineage>
        <taxon>Bacteria</taxon>
        <taxon>Pseudomonadati</taxon>
        <taxon>Pseudomonadota</taxon>
        <taxon>Alphaproteobacteria</taxon>
        <taxon>Caulobacterales</taxon>
        <taxon>Caulobacteraceae</taxon>
        <taxon>Asticcacaulis</taxon>
    </lineage>
</organism>
<feature type="domain" description="Histidine kinase" evidence="5">
    <location>
        <begin position="382"/>
        <end position="597"/>
    </location>
</feature>
<evidence type="ECO:0000256" key="4">
    <source>
        <dbReference type="SAM" id="Phobius"/>
    </source>
</evidence>
<dbReference type="Gene3D" id="3.30.565.10">
    <property type="entry name" value="Histidine kinase-like ATPase, C-terminal domain"/>
    <property type="match status" value="1"/>
</dbReference>
<dbReference type="STRING" id="260084.SAMN02927928_2102"/>
<keyword evidence="6" id="KW-0418">Kinase</keyword>
<evidence type="ECO:0000259" key="5">
    <source>
        <dbReference type="PROSITE" id="PS50109"/>
    </source>
</evidence>
<name>A0A1G4RT07_9CAUL</name>
<dbReference type="PANTHER" id="PTHR45569:SF1">
    <property type="entry name" value="SENSOR PROTEIN KDPD"/>
    <property type="match status" value="1"/>
</dbReference>
<feature type="transmembrane region" description="Helical" evidence="4">
    <location>
        <begin position="6"/>
        <end position="25"/>
    </location>
</feature>
<dbReference type="EC" id="2.7.13.3" evidence="2"/>
<keyword evidence="6" id="KW-0808">Transferase</keyword>
<dbReference type="EMBL" id="FMTS01000003">
    <property type="protein sequence ID" value="SCW59960.1"/>
    <property type="molecule type" value="Genomic_DNA"/>
</dbReference>
<dbReference type="InterPro" id="IPR003594">
    <property type="entry name" value="HATPase_dom"/>
</dbReference>
<dbReference type="Proteomes" id="UP000199150">
    <property type="component" value="Unassembled WGS sequence"/>
</dbReference>
<dbReference type="CDD" id="cd00082">
    <property type="entry name" value="HisKA"/>
    <property type="match status" value="1"/>
</dbReference>
<reference evidence="7" key="1">
    <citation type="submission" date="2016-10" db="EMBL/GenBank/DDBJ databases">
        <authorList>
            <person name="Varghese N."/>
            <person name="Submissions S."/>
        </authorList>
    </citation>
    <scope>NUCLEOTIDE SEQUENCE [LARGE SCALE GENOMIC DNA]</scope>
    <source>
        <strain evidence="7">CGMCC 1.3431</strain>
    </source>
</reference>
<feature type="transmembrane region" description="Helical" evidence="4">
    <location>
        <begin position="201"/>
        <end position="218"/>
    </location>
</feature>
<dbReference type="SUPFAM" id="SSF47384">
    <property type="entry name" value="Homodimeric domain of signal transducing histidine kinase"/>
    <property type="match status" value="1"/>
</dbReference>
<feature type="transmembrane region" description="Helical" evidence="4">
    <location>
        <begin position="230"/>
        <end position="247"/>
    </location>
</feature>
<dbReference type="RefSeq" id="WP_090647461.1">
    <property type="nucleotide sequence ID" value="NZ_CBCRYE010000001.1"/>
</dbReference>
<dbReference type="InterPro" id="IPR005467">
    <property type="entry name" value="His_kinase_dom"/>
</dbReference>
<evidence type="ECO:0000313" key="6">
    <source>
        <dbReference type="EMBL" id="SCW59960.1"/>
    </source>
</evidence>
<accession>A0A1G4RT07</accession>
<evidence type="ECO:0000313" key="7">
    <source>
        <dbReference type="Proteomes" id="UP000199150"/>
    </source>
</evidence>
<dbReference type="SUPFAM" id="SSF55874">
    <property type="entry name" value="ATPase domain of HSP90 chaperone/DNA topoisomerase II/histidine kinase"/>
    <property type="match status" value="1"/>
</dbReference>
<proteinExistence type="predicted"/>
<dbReference type="SMART" id="SM00388">
    <property type="entry name" value="HisKA"/>
    <property type="match status" value="1"/>
</dbReference>
<dbReference type="PRINTS" id="PR00344">
    <property type="entry name" value="BCTRLSENSOR"/>
</dbReference>
<dbReference type="SMART" id="SM00387">
    <property type="entry name" value="HATPase_c"/>
    <property type="match status" value="1"/>
</dbReference>